<keyword evidence="4" id="KW-1185">Reference proteome</keyword>
<feature type="compositionally biased region" description="Basic residues" evidence="1">
    <location>
        <begin position="486"/>
        <end position="495"/>
    </location>
</feature>
<dbReference type="Proteomes" id="UP001231189">
    <property type="component" value="Unassembled WGS sequence"/>
</dbReference>
<feature type="compositionally biased region" description="Polar residues" evidence="1">
    <location>
        <begin position="496"/>
        <end position="508"/>
    </location>
</feature>
<comment type="caution">
    <text evidence="3">The sequence shown here is derived from an EMBL/GenBank/DDBJ whole genome shotgun (WGS) entry which is preliminary data.</text>
</comment>
<reference evidence="3" key="1">
    <citation type="submission" date="2023-07" db="EMBL/GenBank/DDBJ databases">
        <title>A chromosome-level genome assembly of Lolium multiflorum.</title>
        <authorList>
            <person name="Chen Y."/>
            <person name="Copetti D."/>
            <person name="Kolliker R."/>
            <person name="Studer B."/>
        </authorList>
    </citation>
    <scope>NUCLEOTIDE SEQUENCE</scope>
    <source>
        <strain evidence="3">02402/16</strain>
        <tissue evidence="3">Leaf</tissue>
    </source>
</reference>
<dbReference type="PANTHER" id="PTHR33026">
    <property type="entry name" value="OS06G0360600 PROTEIN"/>
    <property type="match status" value="1"/>
</dbReference>
<gene>
    <name evidence="3" type="ORF">QYE76_059135</name>
</gene>
<feature type="region of interest" description="Disordered" evidence="1">
    <location>
        <begin position="37"/>
        <end position="58"/>
    </location>
</feature>
<organism evidence="3 4">
    <name type="scientific">Lolium multiflorum</name>
    <name type="common">Italian ryegrass</name>
    <name type="synonym">Lolium perenne subsp. multiflorum</name>
    <dbReference type="NCBI Taxonomy" id="4521"/>
    <lineage>
        <taxon>Eukaryota</taxon>
        <taxon>Viridiplantae</taxon>
        <taxon>Streptophyta</taxon>
        <taxon>Embryophyta</taxon>
        <taxon>Tracheophyta</taxon>
        <taxon>Spermatophyta</taxon>
        <taxon>Magnoliopsida</taxon>
        <taxon>Liliopsida</taxon>
        <taxon>Poales</taxon>
        <taxon>Poaceae</taxon>
        <taxon>BOP clade</taxon>
        <taxon>Pooideae</taxon>
        <taxon>Poodae</taxon>
        <taxon>Poeae</taxon>
        <taxon>Poeae Chloroplast Group 2 (Poeae type)</taxon>
        <taxon>Loliodinae</taxon>
        <taxon>Loliinae</taxon>
        <taxon>Lolium</taxon>
    </lineage>
</organism>
<evidence type="ECO:0000313" key="3">
    <source>
        <dbReference type="EMBL" id="KAK1603242.1"/>
    </source>
</evidence>
<dbReference type="InterPro" id="IPR007321">
    <property type="entry name" value="Transposase_28"/>
</dbReference>
<name>A0AAD8VD53_LOLMU</name>
<feature type="domain" description="Transposase (putative) gypsy type" evidence="2">
    <location>
        <begin position="303"/>
        <end position="370"/>
    </location>
</feature>
<proteinExistence type="predicted"/>
<sequence>MGEIQKKKEELYVALSKVENWRNRTLLQDLAAHIKPRSSDDQWSGGTPSNRRDVAGFAGRRENTARGWDLLRNIYINTDIRDGGETDHIRGSPDHKKKYDELKAICEAELIGSFEKTRSHGIRFKGFKPQGILEGWIYLSLHEERTSPATEINRGGSLAASALELVNTLERVALCGARDHGSVGTPFRPVLGTHRGEVQLHTRPPTPYAMAAPHNKPAPDLNSTSSAETFAPVASSLPRSKIATVDRKSFRRRFVVTRASFRKFGRRPRRTPSVRRAIDGMISAHWSFIRDTVVPKPGAGEVVMTKAWVERGLSLPCSEFFLSILTTYGLQPHNICPNSYLLLSNFVTLCEGHLGIRPDVKLWQFFFRVKKETKDKAMLNCGSMTFMLRPGRMYPPHDSHESVRTGTPDGFTRRMCQFRRSMMVSPSSTTSLRKELASWSFIPPLSLTPILEKAAENLLLATLAEENLRTILRVPVSGDTAEEVRRTKKRKRSKHSQGTPTCEASPRQSFRLRPEPAARPPPSPRSSSPLRSIQGRRSGNV</sequence>
<protein>
    <recommendedName>
        <fullName evidence="2">Transposase (putative) gypsy type domain-containing protein</fullName>
    </recommendedName>
</protein>
<dbReference type="Pfam" id="PF04195">
    <property type="entry name" value="Transposase_28"/>
    <property type="match status" value="1"/>
</dbReference>
<evidence type="ECO:0000256" key="1">
    <source>
        <dbReference type="SAM" id="MobiDB-lite"/>
    </source>
</evidence>
<dbReference type="AlphaFoldDB" id="A0AAD8VD53"/>
<feature type="region of interest" description="Disordered" evidence="1">
    <location>
        <begin position="479"/>
        <end position="541"/>
    </location>
</feature>
<evidence type="ECO:0000259" key="2">
    <source>
        <dbReference type="Pfam" id="PF04195"/>
    </source>
</evidence>
<dbReference type="EMBL" id="JAUUTY010000092">
    <property type="protein sequence ID" value="KAK1603242.1"/>
    <property type="molecule type" value="Genomic_DNA"/>
</dbReference>
<evidence type="ECO:0000313" key="4">
    <source>
        <dbReference type="Proteomes" id="UP001231189"/>
    </source>
</evidence>
<dbReference type="PANTHER" id="PTHR33026:SF7">
    <property type="entry name" value="OS03G0100275 PROTEIN"/>
    <property type="match status" value="1"/>
</dbReference>
<accession>A0AAD8VD53</accession>